<evidence type="ECO:0000313" key="3">
    <source>
        <dbReference type="Proteomes" id="UP000887572"/>
    </source>
</evidence>
<keyword evidence="1" id="KW-1133">Transmembrane helix</keyword>
<feature type="transmembrane region" description="Helical" evidence="1">
    <location>
        <begin position="187"/>
        <end position="207"/>
    </location>
</feature>
<protein>
    <submittedName>
        <fullName evidence="4">Uncharacterized protein</fullName>
    </submittedName>
</protein>
<organism evidence="3 4">
    <name type="scientific">Globodera rostochiensis</name>
    <name type="common">Golden nematode worm</name>
    <name type="synonym">Heterodera rostochiensis</name>
    <dbReference type="NCBI Taxonomy" id="31243"/>
    <lineage>
        <taxon>Eukaryota</taxon>
        <taxon>Metazoa</taxon>
        <taxon>Ecdysozoa</taxon>
        <taxon>Nematoda</taxon>
        <taxon>Chromadorea</taxon>
        <taxon>Rhabditida</taxon>
        <taxon>Tylenchina</taxon>
        <taxon>Tylenchomorpha</taxon>
        <taxon>Tylenchoidea</taxon>
        <taxon>Heteroderidae</taxon>
        <taxon>Heteroderinae</taxon>
        <taxon>Globodera</taxon>
    </lineage>
</organism>
<keyword evidence="1" id="KW-0812">Transmembrane</keyword>
<feature type="transmembrane region" description="Helical" evidence="1">
    <location>
        <begin position="155"/>
        <end position="175"/>
    </location>
</feature>
<name>A0A914HLD5_GLORO</name>
<keyword evidence="2" id="KW-0732">Signal</keyword>
<evidence type="ECO:0000256" key="2">
    <source>
        <dbReference type="SAM" id="SignalP"/>
    </source>
</evidence>
<dbReference type="AlphaFoldDB" id="A0A914HLD5"/>
<proteinExistence type="predicted"/>
<dbReference type="WBParaSite" id="Gr19_v10_g2203.t1">
    <property type="protein sequence ID" value="Gr19_v10_g2203.t1"/>
    <property type="gene ID" value="Gr19_v10_g2203"/>
</dbReference>
<dbReference type="Proteomes" id="UP000887572">
    <property type="component" value="Unplaced"/>
</dbReference>
<keyword evidence="1" id="KW-0472">Membrane</keyword>
<evidence type="ECO:0000256" key="1">
    <source>
        <dbReference type="SAM" id="Phobius"/>
    </source>
</evidence>
<reference evidence="4" key="1">
    <citation type="submission" date="2022-11" db="UniProtKB">
        <authorList>
            <consortium name="WormBaseParasite"/>
        </authorList>
    </citation>
    <scope>IDENTIFICATION</scope>
</reference>
<sequence>MISFNSNQNLFKFVLFILFCNFCQPTSPKSQSQIEFFKTAHEMLESAPNAIFENNLVANGIEGISITNWLYKYSGVMCSENFDEKIEKDGQNDILDGTAEKDDSFCTQRQNVDNAKFLIQRRRRRKRMERPTTFDIEQVGGEAPSIHTYTPCTPLVCAFFTAVGAIALVIMMYPFNYVFYGDPAPKFVALFVMALLLLFAAIGSFIYHRCACYMAFRIRYLANRPPI</sequence>
<accession>A0A914HLD5</accession>
<feature type="signal peptide" evidence="2">
    <location>
        <begin position="1"/>
        <end position="25"/>
    </location>
</feature>
<evidence type="ECO:0000313" key="4">
    <source>
        <dbReference type="WBParaSite" id="Gr19_v10_g2203.t1"/>
    </source>
</evidence>
<keyword evidence="3" id="KW-1185">Reference proteome</keyword>
<feature type="chain" id="PRO_5037159012" evidence="2">
    <location>
        <begin position="26"/>
        <end position="227"/>
    </location>
</feature>